<dbReference type="Gene3D" id="3.40.50.10720">
    <property type="entry name" value="CbiD-like domains"/>
    <property type="match status" value="1"/>
</dbReference>
<name>A0A1F2P368_9EURY</name>
<evidence type="ECO:0000313" key="6">
    <source>
        <dbReference type="EMBL" id="HEC57834.1"/>
    </source>
</evidence>
<dbReference type="UniPathway" id="UPA00148">
    <property type="reaction ID" value="UER00227"/>
</dbReference>
<keyword evidence="4 5" id="KW-0949">S-adenosyl-L-methionine</keyword>
<dbReference type="InterPro" id="IPR036074">
    <property type="entry name" value="CbiD_sf"/>
</dbReference>
<organism evidence="7 8">
    <name type="scientific">Candidatus Syntropharchaeum butanivorans</name>
    <dbReference type="NCBI Taxonomy" id="1839936"/>
    <lineage>
        <taxon>Archaea</taxon>
        <taxon>Methanobacteriati</taxon>
        <taxon>Methanobacteriota</taxon>
        <taxon>Stenosarchaea group</taxon>
        <taxon>Methanomicrobia</taxon>
        <taxon>Methanosarcinales</taxon>
        <taxon>ANME-2 cluster</taxon>
        <taxon>Candidatus Syntropharchaeum</taxon>
    </lineage>
</organism>
<dbReference type="Proteomes" id="UP000885936">
    <property type="component" value="Unassembled WGS sequence"/>
</dbReference>
<dbReference type="EMBL" id="LYOR01000010">
    <property type="protein sequence ID" value="OFV65583.1"/>
    <property type="molecule type" value="Genomic_DNA"/>
</dbReference>
<dbReference type="PATRIC" id="fig|1839936.3.peg.1534"/>
<evidence type="ECO:0000256" key="2">
    <source>
        <dbReference type="ARBA" id="ARBA00022603"/>
    </source>
</evidence>
<comment type="pathway">
    <text evidence="5">Cofactor biosynthesis; adenosylcobalamin biosynthesis; cob(II)yrinate a,c-diamide from sirohydrochlorin (anaerobic route): step 6/10.</text>
</comment>
<accession>A0A1F2P368</accession>
<dbReference type="SUPFAM" id="SSF111342">
    <property type="entry name" value="CbiD-like"/>
    <property type="match status" value="1"/>
</dbReference>
<sequence length="331" mass="36609">MFDPINGREIPEEWIKRSSIPRNELKEGIESGRLILLPDGKVLRRGFSTGTTASAASKAAVLSISKRVDRVSVMTPIGIRVELLVESANGVGRAVKYAGDHEFDVTDGIEIMATARLSDEGIAIKAGRGIGRFEDGRPAINPIPMEFIRRAVREALDAIGEQGVEVEIEVVNGEEVAKETLNPEYGIHGGISILGTTGFVEPWNEHLEEMVKLVIERSSKVALTTGRRGANFARELLKDHEVVVIGSRFDIIREVEDKVEELVLCGLPGLILRWGNPDILKSTGFRTVRAMVLENPDDEAVDDAIRRIKKRHPHLRVLLFNFDGSILRDVR</sequence>
<dbReference type="EC" id="2.1.1.195" evidence="5"/>
<comment type="caution">
    <text evidence="7">The sequence shown here is derived from an EMBL/GenBank/DDBJ whole genome shotgun (WGS) entry which is preliminary data.</text>
</comment>
<dbReference type="NCBIfam" id="NF000856">
    <property type="entry name" value="PRK00075.2-5"/>
    <property type="match status" value="1"/>
</dbReference>
<dbReference type="HAMAP" id="MF_00787">
    <property type="entry name" value="CbiD"/>
    <property type="match status" value="1"/>
</dbReference>
<keyword evidence="2 5" id="KW-0489">Methyltransferase</keyword>
<comment type="similarity">
    <text evidence="5">Belongs to the CbiD family.</text>
</comment>
<evidence type="ECO:0000256" key="3">
    <source>
        <dbReference type="ARBA" id="ARBA00022679"/>
    </source>
</evidence>
<comment type="catalytic activity">
    <reaction evidence="5">
        <text>Co-precorrin-5B + S-adenosyl-L-methionine = Co-precorrin-6A + S-adenosyl-L-homocysteine</text>
        <dbReference type="Rhea" id="RHEA:26285"/>
        <dbReference type="ChEBI" id="CHEBI:57856"/>
        <dbReference type="ChEBI" id="CHEBI:59789"/>
        <dbReference type="ChEBI" id="CHEBI:60063"/>
        <dbReference type="ChEBI" id="CHEBI:60064"/>
        <dbReference type="EC" id="2.1.1.195"/>
    </reaction>
</comment>
<evidence type="ECO:0000256" key="5">
    <source>
        <dbReference type="HAMAP-Rule" id="MF_00787"/>
    </source>
</evidence>
<dbReference type="InterPro" id="IPR002748">
    <property type="entry name" value="CbiD"/>
</dbReference>
<keyword evidence="1 5" id="KW-0169">Cobalamin biosynthesis</keyword>
<dbReference type="STRING" id="1839936.SBU_001511"/>
<dbReference type="Gene3D" id="3.30.2110.10">
    <property type="entry name" value="CbiD-like"/>
    <property type="match status" value="1"/>
</dbReference>
<dbReference type="GO" id="GO:0019251">
    <property type="term" value="P:anaerobic cobalamin biosynthetic process"/>
    <property type="evidence" value="ECO:0007669"/>
    <property type="project" value="UniProtKB-UniRule"/>
</dbReference>
<evidence type="ECO:0000313" key="7">
    <source>
        <dbReference type="EMBL" id="OFV65583.1"/>
    </source>
</evidence>
<dbReference type="PANTHER" id="PTHR35863:SF1">
    <property type="entry name" value="COBALT-PRECORRIN-5B C(1)-METHYLTRANSFERASE"/>
    <property type="match status" value="1"/>
</dbReference>
<evidence type="ECO:0000313" key="8">
    <source>
        <dbReference type="Proteomes" id="UP000185779"/>
    </source>
</evidence>
<dbReference type="GO" id="GO:0032259">
    <property type="term" value="P:methylation"/>
    <property type="evidence" value="ECO:0007669"/>
    <property type="project" value="UniProtKB-KW"/>
</dbReference>
<reference evidence="7 8" key="1">
    <citation type="submission" date="2016-05" db="EMBL/GenBank/DDBJ databases">
        <title>Microbial consortia oxidize butane by reversing methanogenesis.</title>
        <authorList>
            <person name="Laso-Perez R."/>
            <person name="Richter M."/>
            <person name="Wegener G."/>
            <person name="Musat F."/>
        </authorList>
    </citation>
    <scope>NUCLEOTIDE SEQUENCE [LARGE SCALE GENOMIC DNA]</scope>
    <source>
        <strain evidence="7">BOX1</strain>
    </source>
</reference>
<dbReference type="AlphaFoldDB" id="A0A1F2P368"/>
<evidence type="ECO:0000256" key="4">
    <source>
        <dbReference type="ARBA" id="ARBA00022691"/>
    </source>
</evidence>
<dbReference type="Proteomes" id="UP000185779">
    <property type="component" value="Unassembled WGS sequence"/>
</dbReference>
<protein>
    <recommendedName>
        <fullName evidence="5">Cobalt-precorrin-5B C(1)-methyltransferase</fullName>
        <ecNumber evidence="5">2.1.1.195</ecNumber>
    </recommendedName>
    <alternativeName>
        <fullName evidence="5">Cobalt-precorrin-6A synthase</fullName>
    </alternativeName>
</protein>
<keyword evidence="8" id="KW-1185">Reference proteome</keyword>
<reference evidence="6" key="2">
    <citation type="journal article" date="2020" name="mSystems">
        <title>Genome- and Community-Level Interaction Insights into Carbon Utilization and Element Cycling Functions of Hydrothermarchaeota in Hydrothermal Sediment.</title>
        <authorList>
            <person name="Zhou Z."/>
            <person name="Liu Y."/>
            <person name="Xu W."/>
            <person name="Pan J."/>
            <person name="Luo Z.H."/>
            <person name="Li M."/>
        </authorList>
    </citation>
    <scope>NUCLEOTIDE SEQUENCE [LARGE SCALE GENOMIC DNA]</scope>
    <source>
        <strain evidence="6">HyVt-386</strain>
    </source>
</reference>
<evidence type="ECO:0000256" key="1">
    <source>
        <dbReference type="ARBA" id="ARBA00022573"/>
    </source>
</evidence>
<dbReference type="Pfam" id="PF01888">
    <property type="entry name" value="CbiD"/>
    <property type="match status" value="1"/>
</dbReference>
<gene>
    <name evidence="5" type="primary">cbiD</name>
    <name evidence="6" type="ORF">ENI32_08210</name>
    <name evidence="7" type="ORF">SBU_001511</name>
</gene>
<proteinExistence type="inferred from homology"/>
<dbReference type="GO" id="GO:0008168">
    <property type="term" value="F:methyltransferase activity"/>
    <property type="evidence" value="ECO:0007669"/>
    <property type="project" value="UniProtKB-UniRule"/>
</dbReference>
<keyword evidence="3 5" id="KW-0808">Transferase</keyword>
<comment type="function">
    <text evidence="5">Catalyzes the methylation of C-1 in cobalt-precorrin-5B to form cobalt-precorrin-6A.</text>
</comment>
<dbReference type="PANTHER" id="PTHR35863">
    <property type="entry name" value="COBALT-PRECORRIN-5B C(1)-METHYLTRANSFERASE"/>
    <property type="match status" value="1"/>
</dbReference>
<dbReference type="EMBL" id="DRIE01000133">
    <property type="protein sequence ID" value="HEC57834.1"/>
    <property type="molecule type" value="Genomic_DNA"/>
</dbReference>